<dbReference type="NCBIfam" id="TIGR02063">
    <property type="entry name" value="RNase_R"/>
    <property type="match status" value="1"/>
</dbReference>
<gene>
    <name evidence="8 10" type="primary">rnr</name>
    <name evidence="10" type="ORF">PROFFT_A_06320</name>
</gene>
<reference evidence="10" key="1">
    <citation type="submission" date="2020-10" db="EMBL/GenBank/DDBJ databases">
        <authorList>
            <person name="Szabo G."/>
        </authorList>
    </citation>
    <scope>NUCLEOTIDE SEQUENCE</scope>
    <source>
        <strain evidence="10">PROFFT</strain>
    </source>
</reference>
<organism evidence="10 11">
    <name type="scientific">Candidatus Profftia tarda</name>
    <dbReference type="NCBI Taxonomy" id="1177216"/>
    <lineage>
        <taxon>Bacteria</taxon>
        <taxon>Pseudomonadati</taxon>
        <taxon>Pseudomonadota</taxon>
        <taxon>Gammaproteobacteria</taxon>
        <taxon>Enterobacterales</taxon>
        <taxon>Enterobacteriaceae</taxon>
        <taxon>Candidatus Profftia</taxon>
    </lineage>
</organism>
<dbReference type="PROSITE" id="PS50126">
    <property type="entry name" value="S1"/>
    <property type="match status" value="1"/>
</dbReference>
<dbReference type="GO" id="GO:0003723">
    <property type="term" value="F:RNA binding"/>
    <property type="evidence" value="ECO:0007669"/>
    <property type="project" value="UniProtKB-UniRule"/>
</dbReference>
<dbReference type="InterPro" id="IPR022966">
    <property type="entry name" value="RNase_II/R_CS"/>
</dbReference>
<comment type="similarity">
    <text evidence="8">Belongs to the RNR ribonuclease family. RNase R subfamily.</text>
</comment>
<dbReference type="PANTHER" id="PTHR23355">
    <property type="entry name" value="RIBONUCLEASE"/>
    <property type="match status" value="1"/>
</dbReference>
<feature type="domain" description="S1 motif" evidence="9">
    <location>
        <begin position="656"/>
        <end position="737"/>
    </location>
</feature>
<dbReference type="GO" id="GO:0005829">
    <property type="term" value="C:cytosol"/>
    <property type="evidence" value="ECO:0007669"/>
    <property type="project" value="TreeGrafter"/>
</dbReference>
<accession>A0A8E4H4C5</accession>
<evidence type="ECO:0000313" key="10">
    <source>
        <dbReference type="EMBL" id="CAD6512602.1"/>
    </source>
</evidence>
<protein>
    <recommendedName>
        <fullName evidence="8">Ribonuclease R</fullName>
        <shortName evidence="8">RNase R</shortName>
        <ecNumber evidence="8">3.1.13.1</ecNumber>
    </recommendedName>
</protein>
<evidence type="ECO:0000256" key="1">
    <source>
        <dbReference type="ARBA" id="ARBA00001849"/>
    </source>
</evidence>
<dbReference type="Pfam" id="PF00773">
    <property type="entry name" value="RNB"/>
    <property type="match status" value="1"/>
</dbReference>
<dbReference type="InterPro" id="IPR011129">
    <property type="entry name" value="CSD"/>
</dbReference>
<dbReference type="AlphaFoldDB" id="A0A8E4H4C5"/>
<dbReference type="EMBL" id="LR890047">
    <property type="protein sequence ID" value="CAD6512602.1"/>
    <property type="molecule type" value="Genomic_DNA"/>
</dbReference>
<dbReference type="FunFam" id="2.40.50.140:FF:000124">
    <property type="entry name" value="Ribonuclease R"/>
    <property type="match status" value="1"/>
</dbReference>
<sequence length="808" mass="92937">MADDYGGTTMLEDPFRELEAEKYPVPIPSREFILMHLSRQKTPVSREKIGSELKLRREEDLEALRRRLKAMERDGQLIFTRRQCYALPERLELKKGTVIGHRDGYGFVRIEGSKDRDDLSLSSEQMKFCIHGDVVLAQFVGIDRRGRREARIVRVLEPKYSKIVGRYFTDAGIGFVVPDDSRLNFDILISPESITSIRIGSIVVIELTQRPTRHIKAVGKIIEVLGETMGSSIAVDIALRTHDIPHSWSKDAEEQSIRQQGQCTEKSQEERYNLRDLLLITIDGEDARDFDDAVYCQKKRGGGWRLWVAIADVSYYVRPNTALDNDARIRGNSVYFPSQVIPMLPEVLSNDLCSLKEHVDRLCIACEMTLSATGRLTSFKFYEAVMCSHARLTYTQVANILKGDKKLRQQYSVLVNPLEELFKLYKVLDQARARRGSIAFETEEAKFIFNDDHRIDRIERIVRNDAHKLIEECMILANIAAARFIEKNKEPALYRVHDRPKDEHLVALRSVLAELGLILSGGTKPEPKYYSAFMHEISDRPDYEMLKTMLLRSMKQAVYNIQNSGHFGLALSSYAHFTSPIRRYPDLILHRTIKYLIAKERGGDQTSCTKNGGWSYSQKQVLKLGEHCSMTERRADEATRNVADWLKCDFMQDQVGSYFTGLISSVTGFGFFVRLNDLLIDGLVHISTLDNDYYLFDNVGQRLIGQSSGKIYRLGDKVEIKVDAVHMDERKMDFVLLHSNCALRSSRKIDKDLFARTYREDRASYRNSLRRTKMSANIERDVKCSKERKVNLITRSRKCIKKNKIRTE</sequence>
<dbReference type="EC" id="3.1.13.1" evidence="8"/>
<keyword evidence="3 8" id="KW-0963">Cytoplasm</keyword>
<keyword evidence="6 8" id="KW-0269">Exonuclease</keyword>
<comment type="subunit">
    <text evidence="8">Monomer.</text>
</comment>
<dbReference type="KEGG" id="ptf:PROFFT_A_06320"/>
<dbReference type="Pfam" id="PF08461">
    <property type="entry name" value="WHD_RNase_R"/>
    <property type="match status" value="1"/>
</dbReference>
<dbReference type="PROSITE" id="PS01175">
    <property type="entry name" value="RIBONUCLEASE_II"/>
    <property type="match status" value="1"/>
</dbReference>
<dbReference type="InterPro" id="IPR011805">
    <property type="entry name" value="RNase_R"/>
</dbReference>
<dbReference type="NCBIfam" id="NF008648">
    <property type="entry name" value="PRK11642.1"/>
    <property type="match status" value="1"/>
</dbReference>
<dbReference type="NCBIfam" id="TIGR00358">
    <property type="entry name" value="3_prime_RNase"/>
    <property type="match status" value="1"/>
</dbReference>
<dbReference type="InterPro" id="IPR013668">
    <property type="entry name" value="RNase_R_HTH_12"/>
</dbReference>
<dbReference type="SMART" id="SM00955">
    <property type="entry name" value="RNB"/>
    <property type="match status" value="1"/>
</dbReference>
<evidence type="ECO:0000256" key="4">
    <source>
        <dbReference type="ARBA" id="ARBA00022722"/>
    </source>
</evidence>
<evidence type="ECO:0000256" key="6">
    <source>
        <dbReference type="ARBA" id="ARBA00022839"/>
    </source>
</evidence>
<dbReference type="GO" id="GO:0008859">
    <property type="term" value="F:exoribonuclease II activity"/>
    <property type="evidence" value="ECO:0007669"/>
    <property type="project" value="UniProtKB-UniRule"/>
</dbReference>
<dbReference type="Proteomes" id="UP000683585">
    <property type="component" value="Chromosome"/>
</dbReference>
<dbReference type="InterPro" id="IPR004476">
    <property type="entry name" value="RNase_II/RNase_R"/>
</dbReference>
<keyword evidence="11" id="KW-1185">Reference proteome</keyword>
<dbReference type="InterPro" id="IPR012340">
    <property type="entry name" value="NA-bd_OB-fold"/>
</dbReference>
<proteinExistence type="inferred from homology"/>
<dbReference type="Pfam" id="PF17876">
    <property type="entry name" value="CSD2"/>
    <property type="match status" value="1"/>
</dbReference>
<evidence type="ECO:0000256" key="5">
    <source>
        <dbReference type="ARBA" id="ARBA00022801"/>
    </source>
</evidence>
<comment type="catalytic activity">
    <reaction evidence="1 8">
        <text>Exonucleolytic cleavage in the 3'- to 5'-direction to yield nucleoside 5'-phosphates.</text>
        <dbReference type="EC" id="3.1.13.1"/>
    </reaction>
</comment>
<evidence type="ECO:0000256" key="7">
    <source>
        <dbReference type="ARBA" id="ARBA00022884"/>
    </source>
</evidence>
<dbReference type="InterPro" id="IPR003029">
    <property type="entry name" value="S1_domain"/>
</dbReference>
<dbReference type="SMART" id="SM00316">
    <property type="entry name" value="S1"/>
    <property type="match status" value="1"/>
</dbReference>
<keyword evidence="5 8" id="KW-0378">Hydrolase</keyword>
<evidence type="ECO:0000259" key="9">
    <source>
        <dbReference type="PROSITE" id="PS50126"/>
    </source>
</evidence>
<dbReference type="InterPro" id="IPR050180">
    <property type="entry name" value="RNR_Ribonuclease"/>
</dbReference>
<dbReference type="InterPro" id="IPR013223">
    <property type="entry name" value="RNase_B_OB_dom"/>
</dbReference>
<keyword evidence="7 8" id="KW-0694">RNA-binding</keyword>
<dbReference type="SMART" id="SM00357">
    <property type="entry name" value="CSP"/>
    <property type="match status" value="1"/>
</dbReference>
<name>A0A8E4H4C5_9ENTR</name>
<dbReference type="Pfam" id="PF08206">
    <property type="entry name" value="OB_RNB"/>
    <property type="match status" value="1"/>
</dbReference>
<keyword evidence="4 8" id="KW-0540">Nuclease</keyword>
<dbReference type="Pfam" id="PF00575">
    <property type="entry name" value="S1"/>
    <property type="match status" value="1"/>
</dbReference>
<dbReference type="GO" id="GO:0006402">
    <property type="term" value="P:mRNA catabolic process"/>
    <property type="evidence" value="ECO:0007669"/>
    <property type="project" value="TreeGrafter"/>
</dbReference>
<evidence type="ECO:0000256" key="3">
    <source>
        <dbReference type="ARBA" id="ARBA00022490"/>
    </source>
</evidence>
<dbReference type="Gene3D" id="2.40.50.140">
    <property type="entry name" value="Nucleic acid-binding proteins"/>
    <property type="match status" value="2"/>
</dbReference>
<dbReference type="CDD" id="cd04471">
    <property type="entry name" value="S1_RNase_R"/>
    <property type="match status" value="1"/>
</dbReference>
<dbReference type="InterPro" id="IPR001900">
    <property type="entry name" value="RNase_II/R"/>
</dbReference>
<evidence type="ECO:0000313" key="11">
    <source>
        <dbReference type="Proteomes" id="UP000683585"/>
    </source>
</evidence>
<dbReference type="InterPro" id="IPR040476">
    <property type="entry name" value="CSD2"/>
</dbReference>
<evidence type="ECO:0000256" key="2">
    <source>
        <dbReference type="ARBA" id="ARBA00004496"/>
    </source>
</evidence>
<evidence type="ECO:0000256" key="8">
    <source>
        <dbReference type="HAMAP-Rule" id="MF_01895"/>
    </source>
</evidence>
<dbReference type="PANTHER" id="PTHR23355:SF9">
    <property type="entry name" value="DIS3-LIKE EXONUCLEASE 2"/>
    <property type="match status" value="1"/>
</dbReference>
<dbReference type="SUPFAM" id="SSF50249">
    <property type="entry name" value="Nucleic acid-binding proteins"/>
    <property type="match status" value="4"/>
</dbReference>
<comment type="subcellular location">
    <subcellularLocation>
        <location evidence="2 8">Cytoplasm</location>
    </subcellularLocation>
</comment>
<comment type="function">
    <text evidence="8">3'-5' exoribonuclease that releases 5'-nucleoside monophosphates and is involved in maturation of structured RNAs.</text>
</comment>
<dbReference type="HAMAP" id="MF_01895">
    <property type="entry name" value="RNase_R"/>
    <property type="match status" value="1"/>
</dbReference>